<comment type="caution">
    <text evidence="5">The sequence shown here is derived from an EMBL/GenBank/DDBJ whole genome shotgun (WGS) entry which is preliminary data.</text>
</comment>
<dbReference type="InterPro" id="IPR001387">
    <property type="entry name" value="Cro/C1-type_HTH"/>
</dbReference>
<dbReference type="InterPro" id="IPR036286">
    <property type="entry name" value="LexA/Signal_pep-like_sf"/>
</dbReference>
<name>A0A562W8Q3_9BACT</name>
<dbReference type="PROSITE" id="PS50943">
    <property type="entry name" value="HTH_CROC1"/>
    <property type="match status" value="1"/>
</dbReference>
<evidence type="ECO:0000259" key="4">
    <source>
        <dbReference type="PROSITE" id="PS50943"/>
    </source>
</evidence>
<dbReference type="CDD" id="cd00093">
    <property type="entry name" value="HTH_XRE"/>
    <property type="match status" value="1"/>
</dbReference>
<proteinExistence type="predicted"/>
<dbReference type="GO" id="GO:0003677">
    <property type="term" value="F:DNA binding"/>
    <property type="evidence" value="ECO:0007669"/>
    <property type="project" value="UniProtKB-KW"/>
</dbReference>
<dbReference type="Proteomes" id="UP000319449">
    <property type="component" value="Unassembled WGS sequence"/>
</dbReference>
<dbReference type="Pfam" id="PF12844">
    <property type="entry name" value="HTH_19"/>
    <property type="match status" value="1"/>
</dbReference>
<dbReference type="CDD" id="cd06529">
    <property type="entry name" value="S24_LexA-like"/>
    <property type="match status" value="1"/>
</dbReference>
<dbReference type="PANTHER" id="PTHR40661">
    <property type="match status" value="1"/>
</dbReference>
<sequence length="215" mass="24527">MHTEILLHTSSNEDSQIGRRIREVRLSRKLTQQAFSRSLGIVQGFLCGIERGKKFPSDTLLIALSHLYEINMEWLVSGTGPMAPVRETDNGQVRFPLLKRIPDTFPDQIDDRDIETFLAFPNLPKGCFGLVYSGEFMAPTIRDGDIIVIKPEEPVLHGMVVLFKNRWGEPMLRRHRIKDGETHFSPDNSLYTSFKPDPSTQIIGVVIAVWRNIRI</sequence>
<dbReference type="SUPFAM" id="SSF47413">
    <property type="entry name" value="lambda repressor-like DNA-binding domains"/>
    <property type="match status" value="1"/>
</dbReference>
<evidence type="ECO:0000256" key="2">
    <source>
        <dbReference type="ARBA" id="ARBA00023125"/>
    </source>
</evidence>
<dbReference type="AlphaFoldDB" id="A0A562W8Q3"/>
<protein>
    <submittedName>
        <fullName evidence="5">SOS-response transcriptional repressor LexA</fullName>
    </submittedName>
</protein>
<keyword evidence="6" id="KW-1185">Reference proteome</keyword>
<organism evidence="5 6">
    <name type="scientific">Geobacter argillaceus</name>
    <dbReference type="NCBI Taxonomy" id="345631"/>
    <lineage>
        <taxon>Bacteria</taxon>
        <taxon>Pseudomonadati</taxon>
        <taxon>Thermodesulfobacteriota</taxon>
        <taxon>Desulfuromonadia</taxon>
        <taxon>Geobacterales</taxon>
        <taxon>Geobacteraceae</taxon>
        <taxon>Geobacter</taxon>
    </lineage>
</organism>
<dbReference type="Gene3D" id="2.10.109.10">
    <property type="entry name" value="Umud Fragment, subunit A"/>
    <property type="match status" value="1"/>
</dbReference>
<evidence type="ECO:0000256" key="3">
    <source>
        <dbReference type="ARBA" id="ARBA00023163"/>
    </source>
</evidence>
<dbReference type="SMART" id="SM00530">
    <property type="entry name" value="HTH_XRE"/>
    <property type="match status" value="1"/>
</dbReference>
<dbReference type="OrthoDB" id="5363392at2"/>
<evidence type="ECO:0000313" key="6">
    <source>
        <dbReference type="Proteomes" id="UP000319449"/>
    </source>
</evidence>
<dbReference type="InterPro" id="IPR015927">
    <property type="entry name" value="Peptidase_S24_S26A/B/C"/>
</dbReference>
<dbReference type="SUPFAM" id="SSF51306">
    <property type="entry name" value="LexA/Signal peptidase"/>
    <property type="match status" value="1"/>
</dbReference>
<keyword evidence="2" id="KW-0238">DNA-binding</keyword>
<dbReference type="Gene3D" id="1.10.260.40">
    <property type="entry name" value="lambda repressor-like DNA-binding domains"/>
    <property type="match status" value="1"/>
</dbReference>
<accession>A0A562W8Q3</accession>
<gene>
    <name evidence="5" type="ORF">JN12_01185</name>
</gene>
<dbReference type="RefSeq" id="WP_145019656.1">
    <property type="nucleotide sequence ID" value="NZ_VLLN01000005.1"/>
</dbReference>
<dbReference type="EMBL" id="VLLN01000005">
    <property type="protein sequence ID" value="TWJ26478.1"/>
    <property type="molecule type" value="Genomic_DNA"/>
</dbReference>
<dbReference type="PANTHER" id="PTHR40661:SF3">
    <property type="entry name" value="FELS-1 PROPHAGE TRANSCRIPTIONAL REGULATOR"/>
    <property type="match status" value="1"/>
</dbReference>
<dbReference type="InterPro" id="IPR010982">
    <property type="entry name" value="Lambda_DNA-bd_dom_sf"/>
</dbReference>
<feature type="domain" description="HTH cro/C1-type" evidence="4">
    <location>
        <begin position="21"/>
        <end position="75"/>
    </location>
</feature>
<keyword evidence="3" id="KW-0804">Transcription</keyword>
<dbReference type="Pfam" id="PF00717">
    <property type="entry name" value="Peptidase_S24"/>
    <property type="match status" value="1"/>
</dbReference>
<evidence type="ECO:0000313" key="5">
    <source>
        <dbReference type="EMBL" id="TWJ26478.1"/>
    </source>
</evidence>
<evidence type="ECO:0000256" key="1">
    <source>
        <dbReference type="ARBA" id="ARBA00023015"/>
    </source>
</evidence>
<reference evidence="5 6" key="1">
    <citation type="submission" date="2019-07" db="EMBL/GenBank/DDBJ databases">
        <title>Genomic Encyclopedia of Archaeal and Bacterial Type Strains, Phase II (KMG-II): from individual species to whole genera.</title>
        <authorList>
            <person name="Goeker M."/>
        </authorList>
    </citation>
    <scope>NUCLEOTIDE SEQUENCE [LARGE SCALE GENOMIC DNA]</scope>
    <source>
        <strain evidence="5 6">ATCC BAA-1139</strain>
    </source>
</reference>
<dbReference type="InterPro" id="IPR039418">
    <property type="entry name" value="LexA-like"/>
</dbReference>
<keyword evidence="1" id="KW-0805">Transcription regulation</keyword>